<dbReference type="PROSITE" id="PS50088">
    <property type="entry name" value="ANK_REPEAT"/>
    <property type="match status" value="1"/>
</dbReference>
<gene>
    <name evidence="4" type="ORF">CTEN210_11167</name>
</gene>
<feature type="region of interest" description="Disordered" evidence="3">
    <location>
        <begin position="795"/>
        <end position="821"/>
    </location>
</feature>
<dbReference type="SMART" id="SM00248">
    <property type="entry name" value="ANK"/>
    <property type="match status" value="2"/>
</dbReference>
<feature type="repeat" description="ANK" evidence="2">
    <location>
        <begin position="1240"/>
        <end position="1272"/>
    </location>
</feature>
<keyword evidence="2" id="KW-0040">ANK repeat</keyword>
<organism evidence="4 5">
    <name type="scientific">Chaetoceros tenuissimus</name>
    <dbReference type="NCBI Taxonomy" id="426638"/>
    <lineage>
        <taxon>Eukaryota</taxon>
        <taxon>Sar</taxon>
        <taxon>Stramenopiles</taxon>
        <taxon>Ochrophyta</taxon>
        <taxon>Bacillariophyta</taxon>
        <taxon>Coscinodiscophyceae</taxon>
        <taxon>Chaetocerotophycidae</taxon>
        <taxon>Chaetocerotales</taxon>
        <taxon>Chaetocerotaceae</taxon>
        <taxon>Chaetoceros</taxon>
    </lineage>
</organism>
<dbReference type="PANTHER" id="PTHR24119:SF0">
    <property type="entry name" value="ACYL-COA-BINDING DOMAIN-CONTAINING PROTEIN 6"/>
    <property type="match status" value="1"/>
</dbReference>
<dbReference type="InterPro" id="IPR002110">
    <property type="entry name" value="Ankyrin_rpt"/>
</dbReference>
<keyword evidence="5" id="KW-1185">Reference proteome</keyword>
<dbReference type="SUPFAM" id="SSF48403">
    <property type="entry name" value="Ankyrin repeat"/>
    <property type="match status" value="1"/>
</dbReference>
<dbReference type="Gene3D" id="1.25.40.20">
    <property type="entry name" value="Ankyrin repeat-containing domain"/>
    <property type="match status" value="1"/>
</dbReference>
<proteinExistence type="predicted"/>
<comment type="caution">
    <text evidence="4">The sequence shown here is derived from an EMBL/GenBank/DDBJ whole genome shotgun (WGS) entry which is preliminary data.</text>
</comment>
<protein>
    <recommendedName>
        <fullName evidence="6">WW domain-containing protein</fullName>
    </recommendedName>
</protein>
<accession>A0AAD3H918</accession>
<sequence>MNNEKQDLFTLEQETLSLLNKCNSKGRKSRRFDESSLKLLQKHHRTLERGEHQQPTYEHQKYRIDEAEKAAIVIQSFYRRYRRSNQSFMVNSLKEAAKEGCTSRYFNEDGTATLHLRNSISNVFKQDRFESISTLLLYEANTANANNAGNQITSKYEPLFTLKENKLVSKVNLRKKGQVSKQKVKALHRKDNLLQGVAIKDVEHAGYLKAKKQDSRAHSFKNQPTTHEKRNSSICFICWSTKKGKSCQFAQSEQKEIDEMKVPFCSNWGIETIRNKYRSLSGKIDVPVQFSRLSFAKDKRRFSAVKSIQSHPLLQSLTNHVTKSNQLARLNAHVKQWFRSLVEWVKYQCTLTEIDFFTNKDICQHLRAKTTNDNSRILRLCTKELPKAMLYNPPVTGKNGCDLGILSKARDLDVDGNITEYLRIEPMPTPKPKRIYEPRPFVQTESRSIELSKSVDILDSGTPIETITDTIVRTKPTEHDGTTRDGKNWEVTLSQKLLTGIPPPYHGFIIRNNIVRTPTEPPNENFSIKDSKVPYPHVNYVKRPLEHELNNRRMPTIAIKTGISTDEKHYYGKNRPEQTGDVEDRGFRTSESEEMAQLDSSFSSKMFVPSENIVTPNETKVLPTRATKADIEYPFLESIPRQNEIRDLAHLVQEKRFPNPSKTQIITVRTKQEPGKFMKNSDPNLPLGRFTTIETRSWSFVQKKRIVMFTTAEGIPYWYDRRNGKTFWSKPLYDEEMKPIIKGGLVLGRQDNAYHPCNQNLKTFEDVRSNSRKALFSIHEDEETMKDRIRAMTCSQPPSVKAGNSSSNEMTKTHSKAAEREKGAQILRLSELIQKRKEERIDNRIVAKNTVSRDGSLEQESKEAISTTDMLTVPCKSKVMEEPLNEGCSSEVDEIILDNNIVTTTKNQDPNNKPVNSVADDGQFVTQITSALSGVLDSIQKGEDILKLGVGLGMSLGAQGLLPIENIETSLRQESLSSSQSFTIPNEVKVENDENIDFAQLEDQIEIHASETHNQYVQTENNEIKKTKVTDFNLFEAQPHVKYHAENNQSQNSQYEEESKLSDGDFLQDIHTRHVGQQHVNYLDHAPNLPQCEPVGRVKARSVTKDWEVMNFDPWSSGKELLSVEFIPSLAMDMTSDNHDDILEDIFVMEKERIHHSTRNVLDERERKNLDMFEKLCKCIRHGKSTEFDLLLNEADWRLPIDFTDDVGNTLLMICCQNGNKRCVKSCLRQGCDVNTQNRKGQTALHFCFGYGFESLGNYLISKGADETITNTQGCTCYEGLNLEEVTQI</sequence>
<dbReference type="InterPro" id="IPR036770">
    <property type="entry name" value="Ankyrin_rpt-contain_sf"/>
</dbReference>
<feature type="compositionally biased region" description="Polar residues" evidence="3">
    <location>
        <begin position="795"/>
        <end position="810"/>
    </location>
</feature>
<keyword evidence="1" id="KW-0446">Lipid-binding</keyword>
<dbReference type="GO" id="GO:0000062">
    <property type="term" value="F:fatty-acyl-CoA binding"/>
    <property type="evidence" value="ECO:0007669"/>
    <property type="project" value="TreeGrafter"/>
</dbReference>
<evidence type="ECO:0000313" key="4">
    <source>
        <dbReference type="EMBL" id="GFH54691.1"/>
    </source>
</evidence>
<dbReference type="EMBL" id="BLLK01000047">
    <property type="protein sequence ID" value="GFH54691.1"/>
    <property type="molecule type" value="Genomic_DNA"/>
</dbReference>
<name>A0AAD3H918_9STRA</name>
<evidence type="ECO:0000256" key="2">
    <source>
        <dbReference type="PROSITE-ProRule" id="PRU00023"/>
    </source>
</evidence>
<evidence type="ECO:0000313" key="5">
    <source>
        <dbReference type="Proteomes" id="UP001054902"/>
    </source>
</evidence>
<evidence type="ECO:0008006" key="6">
    <source>
        <dbReference type="Google" id="ProtNLM"/>
    </source>
</evidence>
<dbReference type="Proteomes" id="UP001054902">
    <property type="component" value="Unassembled WGS sequence"/>
</dbReference>
<dbReference type="Pfam" id="PF12796">
    <property type="entry name" value="Ank_2"/>
    <property type="match status" value="1"/>
</dbReference>
<reference evidence="4 5" key="1">
    <citation type="journal article" date="2021" name="Sci. Rep.">
        <title>The genome of the diatom Chaetoceros tenuissimus carries an ancient integrated fragment of an extant virus.</title>
        <authorList>
            <person name="Hongo Y."/>
            <person name="Kimura K."/>
            <person name="Takaki Y."/>
            <person name="Yoshida Y."/>
            <person name="Baba S."/>
            <person name="Kobayashi G."/>
            <person name="Nagasaki K."/>
            <person name="Hano T."/>
            <person name="Tomaru Y."/>
        </authorList>
    </citation>
    <scope>NUCLEOTIDE SEQUENCE [LARGE SCALE GENOMIC DNA]</scope>
    <source>
        <strain evidence="4 5">NIES-3715</strain>
    </source>
</reference>
<evidence type="ECO:0000256" key="3">
    <source>
        <dbReference type="SAM" id="MobiDB-lite"/>
    </source>
</evidence>
<dbReference type="PANTHER" id="PTHR24119">
    <property type="entry name" value="ACYL-COA-BINDING DOMAIN-CONTAINING PROTEIN 6"/>
    <property type="match status" value="1"/>
</dbReference>
<evidence type="ECO:0000256" key="1">
    <source>
        <dbReference type="ARBA" id="ARBA00023121"/>
    </source>
</evidence>